<keyword evidence="1" id="KW-0804">Transcription</keyword>
<dbReference type="Proteomes" id="UP001318860">
    <property type="component" value="Unassembled WGS sequence"/>
</dbReference>
<feature type="compositionally biased region" description="Basic residues" evidence="2">
    <location>
        <begin position="48"/>
        <end position="57"/>
    </location>
</feature>
<feature type="compositionally biased region" description="Low complexity" evidence="2">
    <location>
        <begin position="72"/>
        <end position="84"/>
    </location>
</feature>
<feature type="compositionally biased region" description="Polar residues" evidence="2">
    <location>
        <begin position="340"/>
        <end position="355"/>
    </location>
</feature>
<feature type="region of interest" description="Disordered" evidence="2">
    <location>
        <begin position="318"/>
        <end position="355"/>
    </location>
</feature>
<keyword evidence="4" id="KW-1185">Reference proteome</keyword>
<dbReference type="PANTHER" id="PTHR31500:SF96">
    <property type="entry name" value="AT-HOOK MOTIF NUCLEAR-LOCALIZED PROTEIN 7"/>
    <property type="match status" value="1"/>
</dbReference>
<name>A0ABR0W9Y5_REHGL</name>
<organism evidence="3 4">
    <name type="scientific">Rehmannia glutinosa</name>
    <name type="common">Chinese foxglove</name>
    <dbReference type="NCBI Taxonomy" id="99300"/>
    <lineage>
        <taxon>Eukaryota</taxon>
        <taxon>Viridiplantae</taxon>
        <taxon>Streptophyta</taxon>
        <taxon>Embryophyta</taxon>
        <taxon>Tracheophyta</taxon>
        <taxon>Spermatophyta</taxon>
        <taxon>Magnoliopsida</taxon>
        <taxon>eudicotyledons</taxon>
        <taxon>Gunneridae</taxon>
        <taxon>Pentapetalae</taxon>
        <taxon>asterids</taxon>
        <taxon>lamiids</taxon>
        <taxon>Lamiales</taxon>
        <taxon>Orobanchaceae</taxon>
        <taxon>Rehmannieae</taxon>
        <taxon>Rehmannia</taxon>
    </lineage>
</organism>
<accession>A0ABR0W9Y5</accession>
<keyword evidence="1" id="KW-0805">Transcription regulation</keyword>
<comment type="subcellular location">
    <subcellularLocation>
        <location evidence="1">Nucleus</location>
    </subcellularLocation>
</comment>
<gene>
    <name evidence="3" type="ORF">DH2020_023242</name>
</gene>
<evidence type="ECO:0000256" key="1">
    <source>
        <dbReference type="RuleBase" id="RU367031"/>
    </source>
</evidence>
<comment type="caution">
    <text evidence="3">The sequence shown here is derived from an EMBL/GenBank/DDBJ whole genome shotgun (WGS) entry which is preliminary data.</text>
</comment>
<feature type="region of interest" description="Disordered" evidence="2">
    <location>
        <begin position="30"/>
        <end position="102"/>
    </location>
</feature>
<reference evidence="3 4" key="1">
    <citation type="journal article" date="2021" name="Comput. Struct. Biotechnol. J.">
        <title>De novo genome assembly of the potent medicinal plant Rehmannia glutinosa using nanopore technology.</title>
        <authorList>
            <person name="Ma L."/>
            <person name="Dong C."/>
            <person name="Song C."/>
            <person name="Wang X."/>
            <person name="Zheng X."/>
            <person name="Niu Y."/>
            <person name="Chen S."/>
            <person name="Feng W."/>
        </authorList>
    </citation>
    <scope>NUCLEOTIDE SEQUENCE [LARGE SCALE GENOMIC DNA]</scope>
    <source>
        <strain evidence="3">DH-2019</strain>
    </source>
</reference>
<proteinExistence type="predicted"/>
<comment type="domain">
    <text evidence="1">The PPC domain mediates interactions between AHL proteins.</text>
</comment>
<dbReference type="SUPFAM" id="SSF117856">
    <property type="entry name" value="AF0104/ALDC/Ptd012-like"/>
    <property type="match status" value="1"/>
</dbReference>
<feature type="region of interest" description="Disordered" evidence="2">
    <location>
        <begin position="1"/>
        <end position="20"/>
    </location>
</feature>
<dbReference type="InterPro" id="IPR039605">
    <property type="entry name" value="AHL"/>
</dbReference>
<evidence type="ECO:0000256" key="2">
    <source>
        <dbReference type="SAM" id="MobiDB-lite"/>
    </source>
</evidence>
<keyword evidence="1" id="KW-0539">Nucleus</keyword>
<evidence type="ECO:0000313" key="3">
    <source>
        <dbReference type="EMBL" id="KAK6142894.1"/>
    </source>
</evidence>
<keyword evidence="1" id="KW-0238">DNA-binding</keyword>
<feature type="compositionally biased region" description="Basic and acidic residues" evidence="2">
    <location>
        <begin position="86"/>
        <end position="100"/>
    </location>
</feature>
<protein>
    <recommendedName>
        <fullName evidence="1">AT-hook motif nuclear-localized protein</fullName>
    </recommendedName>
</protein>
<comment type="function">
    <text evidence="1">Transcription factor that specifically binds AT-rich DNA sequences related to the nuclear matrix attachment regions (MARs).</text>
</comment>
<sequence>MDTAKARASGVTVISPGASSSYHVGPMTENFGQGTLPTGAVVITQGPSKKKRGRPRKYKPDESTSRAPMPVPLSSSAPPAATKSYVAEKKPSLERPISSEKKHRNKVGAEKLVISRQLLLSNCECFRFTYLSDGAPVRNVFIAVDENSVDACMKQSCQICYIPWIDDLVGCSTGSSFLPHVITVNTGEKSNNGLTKEFRDVSPPSVKPEYLFPAVLAFQKLQFIVVLLLQEMLIEILCFSNQSCVIVQDMGLFEILSFTGTFNPDDSPDLKYGRSGMMTISLSGADCRVVGGLIGVRSASFLVGSPNVLKPKKQKMETPFAVDGSGPNGAPAVNLDKRSLNNTQGPSSSMSVNPTNWEATQIAAERSRKSTADINISLQG</sequence>
<dbReference type="PANTHER" id="PTHR31500">
    <property type="entry name" value="AT-HOOK MOTIF NUCLEAR-LOCALIZED PROTEIN 9"/>
    <property type="match status" value="1"/>
</dbReference>
<evidence type="ECO:0000313" key="4">
    <source>
        <dbReference type="Proteomes" id="UP001318860"/>
    </source>
</evidence>
<dbReference type="EMBL" id="JABTTQ020000013">
    <property type="protein sequence ID" value="KAK6142894.1"/>
    <property type="molecule type" value="Genomic_DNA"/>
</dbReference>